<accession>A0A811BS27</accession>
<sequence>MVESVVVAVAVAGDKAPGVDSVGEAGQTVVSARRQRGGVEVAPEEIVRGEAGETCRCARQAAQRARVAKGHHGEDQFVGEHRKRVSARGIARAAALPHVPAALSTVVGPSVLLLVVITTTTIIAICVCVCDTQTLAHERDHGVDAVAYDAVAVSVVKEIGHALALPARPTMVQARPLTCGRSACVVGEERVEIDRTCPASRRRLDRETAKDPQRFALHEAGCVLFFLPFLSCLPPHAKCRDRSRSYGQASDWAER</sequence>
<organism evidence="1 2">
    <name type="scientific">Pandoravirus japonicus</name>
    <dbReference type="NCBI Taxonomy" id="2823154"/>
    <lineage>
        <taxon>Viruses</taxon>
        <taxon>Pandoravirus</taxon>
    </lineage>
</organism>
<dbReference type="EMBL" id="LC625835">
    <property type="protein sequence ID" value="BCU03977.1"/>
    <property type="molecule type" value="Genomic_DNA"/>
</dbReference>
<evidence type="ECO:0000313" key="2">
    <source>
        <dbReference type="Proteomes" id="UP001253637"/>
    </source>
</evidence>
<name>A0A811BS27_9VIRU</name>
<protein>
    <submittedName>
        <fullName evidence="1">Uncharacterized protein</fullName>
    </submittedName>
</protein>
<dbReference type="Proteomes" id="UP001253637">
    <property type="component" value="Segment"/>
</dbReference>
<evidence type="ECO:0000313" key="1">
    <source>
        <dbReference type="EMBL" id="BCU03977.1"/>
    </source>
</evidence>
<reference evidence="1" key="1">
    <citation type="submission" date="2021-04" db="EMBL/GenBank/DDBJ databases">
        <title>Draft Genome Sequence of Pandoravirus japonicus, Isolated from the Sabaishi River of Niigata, Japan.</title>
        <authorList>
            <person name="Hosokawa N."/>
            <person name="Takahashi H."/>
            <person name="Aoki K."/>
            <person name="Takemura M."/>
        </authorList>
    </citation>
    <scope>NUCLEOTIDE SEQUENCE</scope>
</reference>
<proteinExistence type="predicted"/>